<dbReference type="GO" id="GO:0005634">
    <property type="term" value="C:nucleus"/>
    <property type="evidence" value="ECO:0007669"/>
    <property type="project" value="TreeGrafter"/>
</dbReference>
<dbReference type="PROSITE" id="PS50305">
    <property type="entry name" value="SIRTUIN"/>
    <property type="match status" value="1"/>
</dbReference>
<reference evidence="7" key="1">
    <citation type="submission" date="2014-12" db="EMBL/GenBank/DDBJ databases">
        <title>Insight into the proteome of Arion vulgaris.</title>
        <authorList>
            <person name="Aradska J."/>
            <person name="Bulat T."/>
            <person name="Smidak R."/>
            <person name="Sarate P."/>
            <person name="Gangsoo J."/>
            <person name="Sialana F."/>
            <person name="Bilban M."/>
            <person name="Lubec G."/>
        </authorList>
    </citation>
    <scope>NUCLEOTIDE SEQUENCE</scope>
    <source>
        <tissue evidence="7">Skin</tissue>
    </source>
</reference>
<dbReference type="Gene3D" id="3.40.50.1220">
    <property type="entry name" value="TPP-binding domain"/>
    <property type="match status" value="1"/>
</dbReference>
<dbReference type="GO" id="GO:0046872">
    <property type="term" value="F:metal ion binding"/>
    <property type="evidence" value="ECO:0007669"/>
    <property type="project" value="UniProtKB-KW"/>
</dbReference>
<dbReference type="AlphaFoldDB" id="A0A0B7AR51"/>
<evidence type="ECO:0000259" key="4">
    <source>
        <dbReference type="PROSITE" id="PS50305"/>
    </source>
</evidence>
<feature type="binding site" evidence="3">
    <location>
        <position position="61"/>
    </location>
    <ligand>
        <name>Zn(2+)</name>
        <dbReference type="ChEBI" id="CHEBI:29105"/>
    </ligand>
</feature>
<dbReference type="InterPro" id="IPR050134">
    <property type="entry name" value="NAD-dep_sirtuin_deacylases"/>
</dbReference>
<dbReference type="EMBL" id="HACG01035576">
    <property type="protein sequence ID" value="CEK82441.1"/>
    <property type="molecule type" value="Transcribed_RNA"/>
</dbReference>
<feature type="binding site" evidence="3">
    <location>
        <position position="84"/>
    </location>
    <ligand>
        <name>Zn(2+)</name>
        <dbReference type="ChEBI" id="CHEBI:29105"/>
    </ligand>
</feature>
<proteinExistence type="predicted"/>
<gene>
    <name evidence="7" type="primary">ORF131510</name>
    <name evidence="5" type="synonym">ORF131482</name>
    <name evidence="6" type="synonym">ORF131500</name>
</gene>
<dbReference type="InterPro" id="IPR003000">
    <property type="entry name" value="Sirtuin"/>
</dbReference>
<protein>
    <recommendedName>
        <fullName evidence="4">Deacetylase sirtuin-type domain-containing protein</fullName>
    </recommendedName>
</protein>
<dbReference type="PANTHER" id="PTHR11085">
    <property type="entry name" value="NAD-DEPENDENT PROTEIN DEACYLASE SIRTUIN-5, MITOCHONDRIAL-RELATED"/>
    <property type="match status" value="1"/>
</dbReference>
<organism evidence="7">
    <name type="scientific">Arion vulgaris</name>
    <dbReference type="NCBI Taxonomy" id="1028688"/>
    <lineage>
        <taxon>Eukaryota</taxon>
        <taxon>Metazoa</taxon>
        <taxon>Spiralia</taxon>
        <taxon>Lophotrochozoa</taxon>
        <taxon>Mollusca</taxon>
        <taxon>Gastropoda</taxon>
        <taxon>Heterobranchia</taxon>
        <taxon>Euthyneura</taxon>
        <taxon>Panpulmonata</taxon>
        <taxon>Eupulmonata</taxon>
        <taxon>Stylommatophora</taxon>
        <taxon>Helicina</taxon>
        <taxon>Arionoidea</taxon>
        <taxon>Arionidae</taxon>
        <taxon>Arion</taxon>
    </lineage>
</organism>
<dbReference type="EMBL" id="HACG01035573">
    <property type="protein sequence ID" value="CEK82438.1"/>
    <property type="molecule type" value="Transcribed_RNA"/>
</dbReference>
<keyword evidence="3" id="KW-0862">Zinc</keyword>
<name>A0A0B7AR51_9EUPU</name>
<keyword evidence="2" id="KW-0520">NAD</keyword>
<dbReference type="InterPro" id="IPR029035">
    <property type="entry name" value="DHS-like_NAD/FAD-binding_dom"/>
</dbReference>
<dbReference type="GO" id="GO:0017136">
    <property type="term" value="F:histone deacetylase activity, NAD-dependent"/>
    <property type="evidence" value="ECO:0007669"/>
    <property type="project" value="TreeGrafter"/>
</dbReference>
<evidence type="ECO:0000313" key="5">
    <source>
        <dbReference type="EMBL" id="CEK82433.1"/>
    </source>
</evidence>
<keyword evidence="3" id="KW-0479">Metal-binding</keyword>
<dbReference type="InterPro" id="IPR026590">
    <property type="entry name" value="Ssirtuin_cat_dom"/>
</dbReference>
<dbReference type="EMBL" id="HACG01035568">
    <property type="protein sequence ID" value="CEK82433.1"/>
    <property type="molecule type" value="Transcribed_RNA"/>
</dbReference>
<evidence type="ECO:0000256" key="1">
    <source>
        <dbReference type="ARBA" id="ARBA00022679"/>
    </source>
</evidence>
<feature type="active site" description="Proton acceptor" evidence="3">
    <location>
        <position position="50"/>
    </location>
</feature>
<feature type="binding site" evidence="3">
    <location>
        <position position="73"/>
    </location>
    <ligand>
        <name>Zn(2+)</name>
        <dbReference type="ChEBI" id="CHEBI:29105"/>
    </ligand>
</feature>
<dbReference type="GO" id="GO:0070403">
    <property type="term" value="F:NAD+ binding"/>
    <property type="evidence" value="ECO:0007669"/>
    <property type="project" value="InterPro"/>
</dbReference>
<feature type="binding site" evidence="3">
    <location>
        <position position="58"/>
    </location>
    <ligand>
        <name>Zn(2+)</name>
        <dbReference type="ChEBI" id="CHEBI:29105"/>
    </ligand>
</feature>
<keyword evidence="1" id="KW-0808">Transferase</keyword>
<feature type="domain" description="Deacetylase sirtuin-type" evidence="4">
    <location>
        <begin position="1"/>
        <end position="86"/>
    </location>
</feature>
<sequence length="86" mass="9344">MASKYPNPAHTAIADLEKRLKPQGRRVVVVTQNIDGLHKAAGSENIIELHGNLFVTRCTKCGDVCQNKDSPICPALAGKGFCFCIY</sequence>
<accession>A0A0B7AR51</accession>
<evidence type="ECO:0000313" key="7">
    <source>
        <dbReference type="EMBL" id="CEK82441.1"/>
    </source>
</evidence>
<dbReference type="PANTHER" id="PTHR11085:SF10">
    <property type="entry name" value="NAD-DEPENDENT PROTEIN DEACYLASE SIRTUIN-5, MITOCHONDRIAL-RELATED"/>
    <property type="match status" value="1"/>
</dbReference>
<evidence type="ECO:0000256" key="2">
    <source>
        <dbReference type="ARBA" id="ARBA00023027"/>
    </source>
</evidence>
<dbReference type="Pfam" id="PF02146">
    <property type="entry name" value="SIR2"/>
    <property type="match status" value="1"/>
</dbReference>
<evidence type="ECO:0000313" key="6">
    <source>
        <dbReference type="EMBL" id="CEK82438.1"/>
    </source>
</evidence>
<dbReference type="SUPFAM" id="SSF52467">
    <property type="entry name" value="DHS-like NAD/FAD-binding domain"/>
    <property type="match status" value="1"/>
</dbReference>
<evidence type="ECO:0000256" key="3">
    <source>
        <dbReference type="PROSITE-ProRule" id="PRU00236"/>
    </source>
</evidence>